<feature type="region of interest" description="Disordered" evidence="10">
    <location>
        <begin position="320"/>
        <end position="351"/>
    </location>
</feature>
<feature type="compositionally biased region" description="Polar residues" evidence="10">
    <location>
        <begin position="70"/>
        <end position="79"/>
    </location>
</feature>
<proteinExistence type="inferred from homology"/>
<protein>
    <recommendedName>
        <fullName evidence="14">Mitochondrial distribution and morphology protein family 31/32</fullName>
    </recommendedName>
</protein>
<keyword evidence="13" id="KW-1185">Reference proteome</keyword>
<sequence length="786" mass="87970">MLLIGSELAWKLLTIDPFPLHPRPPIQFVSFRLVHTPSVVSSVSVVSNKMRLQASSRLNIPTPRITLSSTETIPRSSQTFHREPPVGRRRAAYSKRNDIAWPAVSPLAVQSTAISLLVKSFGAMSVCTSDQHPSGSTSKIQSSNPSGGQQHDHQSLIASYLPSIRSLASKLPSNLRHPPTASDLLPLTKSTLDRLHIRLKWLTIRSFHPYRTDDYSAFASLFVLLNIILAAIGTTTFLGIFLFLFNKAGMEDLVARWLSNRLSNASGVEISFDSALVPRWTDGMIRFENVRVSRGGQSLGPDATRLMSLVLDSNIPNPPPRRTLDLSPLHPDQHPSASEQEAQFPDFTSPSEPDPALANCTHFYLTIASIDVTLSLGRWLDGKGLLRQAEVRGVRGVIDRSHLPTWSGDSTVPIDRREFRKVATAGDFHLEQVMIEDLLVTIFQPGNFRPYTFSIFNATFHKLRKQWLFLDLLSAERMAGQVDNCLFSLHKPQSITQSNAKVGLCEQPLSSRQLENGRESYKRYKTRLSRFRIDGVPIDHLQGNSAGSDSDGPLSWINSGRVDVIADIRLPLEIDELDLRTVVREIVDNFEKELDINQRTVHDDGNVHHSSNKRNGLISERRNLIKPHLKSPNVEDSSEVDPLSHNQNNDSISERNDQETEEQVVIELDLRFKDLKASVPIFSSSLSYVNNALVRPIVAFINANRTLIPIKCQAKLDLEEFNGSWTTYDIGLIEIISEQVYEALAYHVGSDKVAQANRLHKVGRWGIQMTANAILNTLKQHWDAAH</sequence>
<evidence type="ECO:0000256" key="10">
    <source>
        <dbReference type="SAM" id="MobiDB-lite"/>
    </source>
</evidence>
<evidence type="ECO:0000313" key="12">
    <source>
        <dbReference type="EMBL" id="WAQ82289.1"/>
    </source>
</evidence>
<feature type="compositionally biased region" description="Polar residues" evidence="10">
    <location>
        <begin position="335"/>
        <end position="351"/>
    </location>
</feature>
<dbReference type="RefSeq" id="XP_053017844.1">
    <property type="nucleotide sequence ID" value="XM_053166643.1"/>
</dbReference>
<evidence type="ECO:0000256" key="5">
    <source>
        <dbReference type="ARBA" id="ARBA00022946"/>
    </source>
</evidence>
<evidence type="ECO:0000256" key="7">
    <source>
        <dbReference type="ARBA" id="ARBA00023128"/>
    </source>
</evidence>
<dbReference type="PANTHER" id="PTHR31068:SF0">
    <property type="entry name" value="MITOCHONDRIAL DISTRIBUTION AND MORPHOLOGY PROTEIN 31"/>
    <property type="match status" value="1"/>
</dbReference>
<dbReference type="EMBL" id="CP110422">
    <property type="protein sequence ID" value="WAQ82289.1"/>
    <property type="molecule type" value="Genomic_DNA"/>
</dbReference>
<dbReference type="InterPro" id="IPR012571">
    <property type="entry name" value="Mdm31/Mdm32"/>
</dbReference>
<keyword evidence="5" id="KW-0809">Transit peptide</keyword>
<reference evidence="12" key="1">
    <citation type="submission" date="2022-10" db="EMBL/GenBank/DDBJ databases">
        <title>Puccinia triticina Genome sequencing and assembly.</title>
        <authorList>
            <person name="Li C."/>
        </authorList>
    </citation>
    <scope>NUCLEOTIDE SEQUENCE</scope>
    <source>
        <strain evidence="12">Pt15</strain>
    </source>
</reference>
<dbReference type="Proteomes" id="UP001164743">
    <property type="component" value="Chromosome 2A"/>
</dbReference>
<evidence type="ECO:0000256" key="8">
    <source>
        <dbReference type="ARBA" id="ARBA00023136"/>
    </source>
</evidence>
<feature type="region of interest" description="Disordered" evidence="10">
    <location>
        <begin position="628"/>
        <end position="660"/>
    </location>
</feature>
<evidence type="ECO:0000256" key="3">
    <source>
        <dbReference type="ARBA" id="ARBA00022692"/>
    </source>
</evidence>
<feature type="region of interest" description="Disordered" evidence="10">
    <location>
        <begin position="70"/>
        <end position="89"/>
    </location>
</feature>
<evidence type="ECO:0000256" key="6">
    <source>
        <dbReference type="ARBA" id="ARBA00022989"/>
    </source>
</evidence>
<comment type="subcellular location">
    <subcellularLocation>
        <location evidence="1">Mitochondrion inner membrane</location>
    </subcellularLocation>
</comment>
<keyword evidence="4" id="KW-0999">Mitochondrion inner membrane</keyword>
<dbReference type="PANTHER" id="PTHR31068">
    <property type="entry name" value="MITOCHONDRIAL DISTRIBUTION AND MORPHOLOGY PROTEIN 31"/>
    <property type="match status" value="1"/>
</dbReference>
<evidence type="ECO:0000256" key="9">
    <source>
        <dbReference type="ARBA" id="ARBA00025191"/>
    </source>
</evidence>
<keyword evidence="6 11" id="KW-1133">Transmembrane helix</keyword>
<evidence type="ECO:0008006" key="14">
    <source>
        <dbReference type="Google" id="ProtNLM"/>
    </source>
</evidence>
<feature type="compositionally biased region" description="Polar residues" evidence="10">
    <location>
        <begin position="128"/>
        <end position="149"/>
    </location>
</feature>
<comment type="function">
    <text evidence="9">Involved in the organization of the mitochondrial membranes and the global structure of the mitochondria. Also required for mitochondrial distribution and mobility as well as for the maintenance of mitochondrial DNA nucleoids structures.</text>
</comment>
<keyword evidence="7" id="KW-0496">Mitochondrion</keyword>
<accession>A0ABY7CAV9</accession>
<comment type="similarity">
    <text evidence="2">Belongs to the MDM31/MDM32 family.</text>
</comment>
<evidence type="ECO:0000313" key="13">
    <source>
        <dbReference type="Proteomes" id="UP001164743"/>
    </source>
</evidence>
<dbReference type="Pfam" id="PF08118">
    <property type="entry name" value="MDM31_MDM32"/>
    <property type="match status" value="1"/>
</dbReference>
<dbReference type="GeneID" id="77807538"/>
<name>A0ABY7CAV9_9BASI</name>
<evidence type="ECO:0000256" key="1">
    <source>
        <dbReference type="ARBA" id="ARBA00004273"/>
    </source>
</evidence>
<evidence type="ECO:0000256" key="2">
    <source>
        <dbReference type="ARBA" id="ARBA00005687"/>
    </source>
</evidence>
<gene>
    <name evidence="12" type="ORF">PtA15_2A606</name>
</gene>
<feature type="region of interest" description="Disordered" evidence="10">
    <location>
        <begin position="128"/>
        <end position="152"/>
    </location>
</feature>
<evidence type="ECO:0000256" key="11">
    <source>
        <dbReference type="SAM" id="Phobius"/>
    </source>
</evidence>
<organism evidence="12 13">
    <name type="scientific">Puccinia triticina</name>
    <dbReference type="NCBI Taxonomy" id="208348"/>
    <lineage>
        <taxon>Eukaryota</taxon>
        <taxon>Fungi</taxon>
        <taxon>Dikarya</taxon>
        <taxon>Basidiomycota</taxon>
        <taxon>Pucciniomycotina</taxon>
        <taxon>Pucciniomycetes</taxon>
        <taxon>Pucciniales</taxon>
        <taxon>Pucciniaceae</taxon>
        <taxon>Puccinia</taxon>
    </lineage>
</organism>
<keyword evidence="8 11" id="KW-0472">Membrane</keyword>
<evidence type="ECO:0000256" key="4">
    <source>
        <dbReference type="ARBA" id="ARBA00022792"/>
    </source>
</evidence>
<keyword evidence="3 11" id="KW-0812">Transmembrane</keyword>
<feature type="transmembrane region" description="Helical" evidence="11">
    <location>
        <begin position="215"/>
        <end position="245"/>
    </location>
</feature>